<dbReference type="GO" id="GO:0005759">
    <property type="term" value="C:mitochondrial matrix"/>
    <property type="evidence" value="ECO:0007669"/>
    <property type="project" value="TreeGrafter"/>
</dbReference>
<dbReference type="Gene3D" id="1.10.8.100">
    <property type="entry name" value="Ribosomal RNA adenine dimethylase-like, domain 2"/>
    <property type="match status" value="1"/>
</dbReference>
<dbReference type="GO" id="GO:0003723">
    <property type="term" value="F:RNA binding"/>
    <property type="evidence" value="ECO:0007669"/>
    <property type="project" value="UniProtKB-KW"/>
</dbReference>
<evidence type="ECO:0000256" key="4">
    <source>
        <dbReference type="ARBA" id="ARBA00022679"/>
    </source>
</evidence>
<comment type="subcellular location">
    <subcellularLocation>
        <location evidence="1">Mitochondrion</location>
    </subcellularLocation>
</comment>
<dbReference type="InterPro" id="IPR001737">
    <property type="entry name" value="KsgA/Erm"/>
</dbReference>
<dbReference type="InterPro" id="IPR029063">
    <property type="entry name" value="SAM-dependent_MTases_sf"/>
</dbReference>
<comment type="caution">
    <text evidence="8">The sequence shown here is derived from an EMBL/GenBank/DDBJ whole genome shotgun (WGS) entry which is preliminary data.</text>
</comment>
<evidence type="ECO:0000256" key="7">
    <source>
        <dbReference type="ARBA" id="ARBA00024915"/>
    </source>
</evidence>
<dbReference type="GO" id="GO:0006391">
    <property type="term" value="P:transcription initiation at mitochondrial promoter"/>
    <property type="evidence" value="ECO:0007669"/>
    <property type="project" value="TreeGrafter"/>
</dbReference>
<evidence type="ECO:0000313" key="9">
    <source>
        <dbReference type="Proteomes" id="UP000717696"/>
    </source>
</evidence>
<evidence type="ECO:0000256" key="2">
    <source>
        <dbReference type="ARBA" id="ARBA00013836"/>
    </source>
</evidence>
<name>A0A9P9FAV2_9HYPO</name>
<accession>A0A9P9FAV2</accession>
<dbReference type="OrthoDB" id="16079at2759"/>
<comment type="function">
    <text evidence="7">Mitochondrial transcription factor that confers selective promoter recognition on the core subunit of the yeast mitochondrial RNA polymerase. Interacts with DNA in a non-specific manner.</text>
</comment>
<dbReference type="GO" id="GO:0034245">
    <property type="term" value="C:mitochondrial DNA-directed RNA polymerase complex"/>
    <property type="evidence" value="ECO:0007669"/>
    <property type="project" value="TreeGrafter"/>
</dbReference>
<keyword evidence="3" id="KW-0489">Methyltransferase</keyword>
<evidence type="ECO:0000256" key="3">
    <source>
        <dbReference type="ARBA" id="ARBA00022603"/>
    </source>
</evidence>
<dbReference type="InterPro" id="IPR023165">
    <property type="entry name" value="rRNA_Ade_diMease-like_C"/>
</dbReference>
<dbReference type="Proteomes" id="UP000717696">
    <property type="component" value="Unassembled WGS sequence"/>
</dbReference>
<dbReference type="AlphaFoldDB" id="A0A9P9FAV2"/>
<keyword evidence="4" id="KW-0808">Transferase</keyword>
<dbReference type="EMBL" id="JAGMUU010000002">
    <property type="protein sequence ID" value="KAH7159585.1"/>
    <property type="molecule type" value="Genomic_DNA"/>
</dbReference>
<dbReference type="GO" id="GO:0008168">
    <property type="term" value="F:methyltransferase activity"/>
    <property type="evidence" value="ECO:0007669"/>
    <property type="project" value="UniProtKB-KW"/>
</dbReference>
<gene>
    <name evidence="8" type="ORF">B0J13DRAFT_539206</name>
</gene>
<reference evidence="8" key="1">
    <citation type="journal article" date="2021" name="Nat. Commun.">
        <title>Genetic determinants of endophytism in the Arabidopsis root mycobiome.</title>
        <authorList>
            <person name="Mesny F."/>
            <person name="Miyauchi S."/>
            <person name="Thiergart T."/>
            <person name="Pickel B."/>
            <person name="Atanasova L."/>
            <person name="Karlsson M."/>
            <person name="Huettel B."/>
            <person name="Barry K.W."/>
            <person name="Haridas S."/>
            <person name="Chen C."/>
            <person name="Bauer D."/>
            <person name="Andreopoulos W."/>
            <person name="Pangilinan J."/>
            <person name="LaButti K."/>
            <person name="Riley R."/>
            <person name="Lipzen A."/>
            <person name="Clum A."/>
            <person name="Drula E."/>
            <person name="Henrissat B."/>
            <person name="Kohler A."/>
            <person name="Grigoriev I.V."/>
            <person name="Martin F.M."/>
            <person name="Hacquard S."/>
        </authorList>
    </citation>
    <scope>NUCLEOTIDE SEQUENCE</scope>
    <source>
        <strain evidence="8">MPI-CAGE-AT-0021</strain>
    </source>
</reference>
<keyword evidence="6" id="KW-0694">RNA-binding</keyword>
<keyword evidence="5" id="KW-0949">S-adenosyl-L-methionine</keyword>
<dbReference type="SUPFAM" id="SSF53335">
    <property type="entry name" value="S-adenosyl-L-methionine-dependent methyltransferases"/>
    <property type="match status" value="1"/>
</dbReference>
<evidence type="ECO:0000256" key="5">
    <source>
        <dbReference type="ARBA" id="ARBA00022691"/>
    </source>
</evidence>
<dbReference type="PANTHER" id="PTHR11727">
    <property type="entry name" value="DIMETHYLADENOSINE TRANSFERASE"/>
    <property type="match status" value="1"/>
</dbReference>
<evidence type="ECO:0000256" key="1">
    <source>
        <dbReference type="ARBA" id="ARBA00004173"/>
    </source>
</evidence>
<protein>
    <recommendedName>
        <fullName evidence="2">Mitochondrial transcription factor 1</fullName>
    </recommendedName>
</protein>
<dbReference type="Gene3D" id="3.40.50.150">
    <property type="entry name" value="Vaccinia Virus protein VP39"/>
    <property type="match status" value="1"/>
</dbReference>
<dbReference type="PANTHER" id="PTHR11727:SF17">
    <property type="entry name" value="DIMETHYLADENOSINE TRANSFERASE 1, MITOCHONDRIAL"/>
    <property type="match status" value="1"/>
</dbReference>
<evidence type="ECO:0000313" key="8">
    <source>
        <dbReference type="EMBL" id="KAH7159585.1"/>
    </source>
</evidence>
<sequence>MFARLRNARTALSRPLRPANMCAHARAAGPSQIRLATNTTAKVTADMLKPTGQVAEELNAVGLWKPLMRGRRRKGEVMGDRNRINITSQTLCDDIMTYLAPSLERHRGCDLIDINPGAGVWSRKLHEVVQPRKHILMDKDAELYAPFLGDLLAKDGAVMVPKSGIVWTDLNNMLREHLAEQPDRSRDPTPERNDTVLVSVNLSFYPPKPFQNFECVSTMVLYQLMSSIRNSSLFQRYGLVRMLVWINDDGKRKLLPRTIVRRKRSAFEAELSCEWLHEVCGKDVEVEGRTNLRDEWINIESGFEVLRRMREAGLTPPPGRETATYKSLTAMPELAGKRLAGVERPHMSRPWRAELEQVEAEYSAWPTPDLLDRLKKLRFRDRYDTEDSAVYLDLLQQREALFKMPRGTPEFREADAAWSRRVMGLKKNASKEFITMRDNYHVFRQDQPAMLWDQRTYEPLAVRAEEFFPNVPCALLDFQPRAMHPLTRQPPGDTTHAGDMSDVMLRFWFGHSLQPAAHAMDGLWPGFGDLYGTCPSLGDPAAGGSPLVDEGQVCARAINARQWGEILEAFQNWPFRPSYTQLVGRLVVDDHDMEDGDDEAKASASGSVVSS</sequence>
<keyword evidence="9" id="KW-1185">Reference proteome</keyword>
<dbReference type="GO" id="GO:0034246">
    <property type="term" value="F:mitochondrial transcription factor activity"/>
    <property type="evidence" value="ECO:0007669"/>
    <property type="project" value="TreeGrafter"/>
</dbReference>
<evidence type="ECO:0000256" key="6">
    <source>
        <dbReference type="ARBA" id="ARBA00022884"/>
    </source>
</evidence>
<proteinExistence type="predicted"/>
<dbReference type="GO" id="GO:0032259">
    <property type="term" value="P:methylation"/>
    <property type="evidence" value="ECO:0007669"/>
    <property type="project" value="UniProtKB-KW"/>
</dbReference>
<organism evidence="8 9">
    <name type="scientific">Dactylonectria estremocensis</name>
    <dbReference type="NCBI Taxonomy" id="1079267"/>
    <lineage>
        <taxon>Eukaryota</taxon>
        <taxon>Fungi</taxon>
        <taxon>Dikarya</taxon>
        <taxon>Ascomycota</taxon>
        <taxon>Pezizomycotina</taxon>
        <taxon>Sordariomycetes</taxon>
        <taxon>Hypocreomycetidae</taxon>
        <taxon>Hypocreales</taxon>
        <taxon>Nectriaceae</taxon>
        <taxon>Dactylonectria</taxon>
    </lineage>
</organism>